<dbReference type="EMBL" id="WBOF01000001">
    <property type="protein sequence ID" value="MQS11830.1"/>
    <property type="molecule type" value="Genomic_DNA"/>
</dbReference>
<protein>
    <recommendedName>
        <fullName evidence="3">GNAT family N-acetyltransferase</fullName>
    </recommendedName>
</protein>
<gene>
    <name evidence="1" type="ORF">F7Q99_05880</name>
</gene>
<keyword evidence="2" id="KW-1185">Reference proteome</keyword>
<dbReference type="InterPro" id="IPR016181">
    <property type="entry name" value="Acyl_CoA_acyltransferase"/>
</dbReference>
<proteinExistence type="predicted"/>
<dbReference type="Proteomes" id="UP000450000">
    <property type="component" value="Unassembled WGS sequence"/>
</dbReference>
<dbReference type="RefSeq" id="WP_153460369.1">
    <property type="nucleotide sequence ID" value="NZ_WBOF01000001.1"/>
</dbReference>
<organism evidence="1 2">
    <name type="scientific">Streptomyces kaniharaensis</name>
    <dbReference type="NCBI Taxonomy" id="212423"/>
    <lineage>
        <taxon>Bacteria</taxon>
        <taxon>Bacillati</taxon>
        <taxon>Actinomycetota</taxon>
        <taxon>Actinomycetes</taxon>
        <taxon>Kitasatosporales</taxon>
        <taxon>Streptomycetaceae</taxon>
        <taxon>Streptomyces</taxon>
    </lineage>
</organism>
<dbReference type="OrthoDB" id="4095657at2"/>
<dbReference type="SUPFAM" id="SSF55729">
    <property type="entry name" value="Acyl-CoA N-acyltransferases (Nat)"/>
    <property type="match status" value="1"/>
</dbReference>
<sequence>MYRMRKATAADSEAIAETVRARSEWLSTRGLGECADDAAEYGAQAANPDLAVWVLEHAAEGVVGCTTHFGNEALPHWAFTEEERAESTLFLATTFTRPNPHRLGRLIAWWSLNRAAEQGLTWVRRGTGQEQLSRYYQQAQGWELLRVAERHGSKVFFLQRDARPVPELADLMAGRGL</sequence>
<reference evidence="1 2" key="1">
    <citation type="submission" date="2019-09" db="EMBL/GenBank/DDBJ databases">
        <title>Genome Sequences of Streptomyces kaniharaensis ATCC 21070.</title>
        <authorList>
            <person name="Zhu W."/>
            <person name="De Crecy-Lagard V."/>
            <person name="Richards N.G."/>
        </authorList>
    </citation>
    <scope>NUCLEOTIDE SEQUENCE [LARGE SCALE GENOMIC DNA]</scope>
    <source>
        <strain evidence="1 2">SF-557</strain>
    </source>
</reference>
<dbReference type="AlphaFoldDB" id="A0A6N7KJZ9"/>
<evidence type="ECO:0008006" key="3">
    <source>
        <dbReference type="Google" id="ProtNLM"/>
    </source>
</evidence>
<evidence type="ECO:0000313" key="2">
    <source>
        <dbReference type="Proteomes" id="UP000450000"/>
    </source>
</evidence>
<evidence type="ECO:0000313" key="1">
    <source>
        <dbReference type="EMBL" id="MQS11830.1"/>
    </source>
</evidence>
<comment type="caution">
    <text evidence="1">The sequence shown here is derived from an EMBL/GenBank/DDBJ whole genome shotgun (WGS) entry which is preliminary data.</text>
</comment>
<name>A0A6N7KJZ9_9ACTN</name>
<accession>A0A6N7KJZ9</accession>
<dbReference type="Gene3D" id="3.40.630.30">
    <property type="match status" value="1"/>
</dbReference>